<dbReference type="AlphaFoldDB" id="A0A371P2F0"/>
<dbReference type="EC" id="4.2.1.96" evidence="3"/>
<keyword evidence="8" id="KW-1185">Reference proteome</keyword>
<dbReference type="Gene3D" id="3.10.180.10">
    <property type="entry name" value="2,3-Dihydroxybiphenyl 1,2-Dioxygenase, domain 1"/>
    <property type="match status" value="1"/>
</dbReference>
<dbReference type="SUPFAM" id="SSF55248">
    <property type="entry name" value="PCD-like"/>
    <property type="match status" value="1"/>
</dbReference>
<evidence type="ECO:0000256" key="2">
    <source>
        <dbReference type="ARBA" id="ARBA00006472"/>
    </source>
</evidence>
<dbReference type="InterPro" id="IPR036428">
    <property type="entry name" value="PCD_sf"/>
</dbReference>
<comment type="similarity">
    <text evidence="2">Belongs to the pterin-4-alpha-carbinolamine dehydratase family.</text>
</comment>
<dbReference type="Pfam" id="PF18029">
    <property type="entry name" value="Glyoxalase_6"/>
    <property type="match status" value="1"/>
</dbReference>
<dbReference type="OrthoDB" id="15077at2"/>
<accession>A0A371P2F0</accession>
<organism evidence="7 8">
    <name type="scientific">Aeromicrobium endophyticum</name>
    <dbReference type="NCBI Taxonomy" id="2292704"/>
    <lineage>
        <taxon>Bacteria</taxon>
        <taxon>Bacillati</taxon>
        <taxon>Actinomycetota</taxon>
        <taxon>Actinomycetes</taxon>
        <taxon>Propionibacteriales</taxon>
        <taxon>Nocardioidaceae</taxon>
        <taxon>Aeromicrobium</taxon>
    </lineage>
</organism>
<reference evidence="7 8" key="1">
    <citation type="submission" date="2018-08" db="EMBL/GenBank/DDBJ databases">
        <title>Aeromicrobium sp. M2KJ-4, whole genome shotgun sequence.</title>
        <authorList>
            <person name="Tuo L."/>
        </authorList>
    </citation>
    <scope>NUCLEOTIDE SEQUENCE [LARGE SCALE GENOMIC DNA]</scope>
    <source>
        <strain evidence="7 8">M2KJ-4</strain>
    </source>
</reference>
<dbReference type="InterPro" id="IPR029068">
    <property type="entry name" value="Glyas_Bleomycin-R_OHBP_Dase"/>
</dbReference>
<dbReference type="GO" id="GO:0008124">
    <property type="term" value="F:4-alpha-hydroxytetrahydrobiopterin dehydratase activity"/>
    <property type="evidence" value="ECO:0007669"/>
    <property type="project" value="UniProtKB-EC"/>
</dbReference>
<protein>
    <recommendedName>
        <fullName evidence="4">Putative pterin-4-alpha-carbinolamine dehydratase</fullName>
        <ecNumber evidence="3">4.2.1.96</ecNumber>
    </recommendedName>
</protein>
<dbReference type="SUPFAM" id="SSF54593">
    <property type="entry name" value="Glyoxalase/Bleomycin resistance protein/Dihydroxybiphenyl dioxygenase"/>
    <property type="match status" value="1"/>
</dbReference>
<comment type="caution">
    <text evidence="7">The sequence shown here is derived from an EMBL/GenBank/DDBJ whole genome shotgun (WGS) entry which is preliminary data.</text>
</comment>
<sequence length="217" mass="23657">MADDVLSGDQIVPMGLDDWRSMYGTLEARFATGDFATGLRLVVAIGAAAEEAGHHPEVELRAEHVAVVLTSHDAGGKTLRDVDLARRISAAAADLGVVADPTLVQRPELALDTWDIEAIRPFWAAVLQAEARGDDEVVDPLHRTPTIWFQRCEPHDEPHQRWHLDLRVPPEVVHDRIAAAVAAGGVVVSDQAAPRFWVLADPQGNKICLCTHVTRPD</sequence>
<dbReference type="Gene3D" id="3.30.1360.20">
    <property type="entry name" value="Transcriptional coactivator/pterin dehydratase"/>
    <property type="match status" value="1"/>
</dbReference>
<dbReference type="Proteomes" id="UP000265581">
    <property type="component" value="Unassembled WGS sequence"/>
</dbReference>
<comment type="catalytic activity">
    <reaction evidence="1">
        <text>(4aS,6R)-4a-hydroxy-L-erythro-5,6,7,8-tetrahydrobiopterin = (6R)-L-erythro-6,7-dihydrobiopterin + H2O</text>
        <dbReference type="Rhea" id="RHEA:11920"/>
        <dbReference type="ChEBI" id="CHEBI:15377"/>
        <dbReference type="ChEBI" id="CHEBI:15642"/>
        <dbReference type="ChEBI" id="CHEBI:43120"/>
        <dbReference type="EC" id="4.2.1.96"/>
    </reaction>
</comment>
<evidence type="ECO:0000313" key="8">
    <source>
        <dbReference type="Proteomes" id="UP000265581"/>
    </source>
</evidence>
<evidence type="ECO:0000259" key="6">
    <source>
        <dbReference type="Pfam" id="PF18029"/>
    </source>
</evidence>
<dbReference type="EMBL" id="QUBR01000002">
    <property type="protein sequence ID" value="REK69720.1"/>
    <property type="molecule type" value="Genomic_DNA"/>
</dbReference>
<evidence type="ECO:0000256" key="5">
    <source>
        <dbReference type="ARBA" id="ARBA00023239"/>
    </source>
</evidence>
<evidence type="ECO:0000256" key="1">
    <source>
        <dbReference type="ARBA" id="ARBA00001554"/>
    </source>
</evidence>
<feature type="domain" description="Glyoxalase-like" evidence="6">
    <location>
        <begin position="109"/>
        <end position="210"/>
    </location>
</feature>
<proteinExistence type="inferred from homology"/>
<gene>
    <name evidence="7" type="ORF">DX116_10980</name>
</gene>
<dbReference type="PANTHER" id="PTHR35908:SF1">
    <property type="entry name" value="CONSERVED PROTEIN"/>
    <property type="match status" value="1"/>
</dbReference>
<evidence type="ECO:0000256" key="3">
    <source>
        <dbReference type="ARBA" id="ARBA00013252"/>
    </source>
</evidence>
<dbReference type="Pfam" id="PF01329">
    <property type="entry name" value="Pterin_4a"/>
    <property type="match status" value="1"/>
</dbReference>
<keyword evidence="5" id="KW-0456">Lyase</keyword>
<dbReference type="InterPro" id="IPR041581">
    <property type="entry name" value="Glyoxalase_6"/>
</dbReference>
<dbReference type="InterPro" id="IPR001533">
    <property type="entry name" value="Pterin_deHydtase"/>
</dbReference>
<dbReference type="RefSeq" id="WP_119704319.1">
    <property type="nucleotide sequence ID" value="NZ_JBHSOI010000002.1"/>
</dbReference>
<evidence type="ECO:0000256" key="4">
    <source>
        <dbReference type="ARBA" id="ARBA00021735"/>
    </source>
</evidence>
<dbReference type="GO" id="GO:0006729">
    <property type="term" value="P:tetrahydrobiopterin biosynthetic process"/>
    <property type="evidence" value="ECO:0007669"/>
    <property type="project" value="InterPro"/>
</dbReference>
<dbReference type="PANTHER" id="PTHR35908">
    <property type="entry name" value="HYPOTHETICAL FUSION PROTEIN"/>
    <property type="match status" value="1"/>
</dbReference>
<name>A0A371P2F0_9ACTN</name>
<evidence type="ECO:0000313" key="7">
    <source>
        <dbReference type="EMBL" id="REK69720.1"/>
    </source>
</evidence>